<name>A0A183EZT9_9BILA</name>
<proteinExistence type="predicted"/>
<dbReference type="EMBL" id="UYRT01111249">
    <property type="protein sequence ID" value="VDN45615.1"/>
    <property type="molecule type" value="Genomic_DNA"/>
</dbReference>
<keyword evidence="2" id="KW-1185">Reference proteome</keyword>
<dbReference type="AlphaFoldDB" id="A0A183EZT9"/>
<dbReference type="Pfam" id="PF16184">
    <property type="entry name" value="Cadherin_3"/>
    <property type="match status" value="1"/>
</dbReference>
<sequence>MCYDWDCYSAIAAGGFSFLLSDGLHQIGPEWFTVESSHRRKAELRANGRLVLPPGRNPAVIGADLLKVQLKPQQLVYLVTKVPRYGQLLLSGVPTKRFTQEDINERRLSFKPDSDFLDEWTKRDLFLFRVVTTDDTMDDRAADEYRFKISITYAALPSHRLHEIFQIRSVIVSRGKY</sequence>
<dbReference type="Proteomes" id="UP000271098">
    <property type="component" value="Unassembled WGS sequence"/>
</dbReference>
<evidence type="ECO:0000313" key="1">
    <source>
        <dbReference type="EMBL" id="VDN45615.1"/>
    </source>
</evidence>
<dbReference type="OrthoDB" id="5831138at2759"/>
<reference evidence="3" key="1">
    <citation type="submission" date="2016-06" db="UniProtKB">
        <authorList>
            <consortium name="WormBaseParasite"/>
        </authorList>
    </citation>
    <scope>IDENTIFICATION</scope>
</reference>
<evidence type="ECO:0000313" key="3">
    <source>
        <dbReference type="WBParaSite" id="GPUH_0002651001-mRNA-1"/>
    </source>
</evidence>
<dbReference type="WBParaSite" id="GPUH_0002651001-mRNA-1">
    <property type="protein sequence ID" value="GPUH_0002651001-mRNA-1"/>
    <property type="gene ID" value="GPUH_0002651001"/>
</dbReference>
<evidence type="ECO:0000313" key="2">
    <source>
        <dbReference type="Proteomes" id="UP000271098"/>
    </source>
</evidence>
<gene>
    <name evidence="1" type="ORF">GPUH_LOCUS26480</name>
</gene>
<protein>
    <submittedName>
        <fullName evidence="3">Tub domain-containing protein</fullName>
    </submittedName>
</protein>
<reference evidence="1 2" key="2">
    <citation type="submission" date="2018-11" db="EMBL/GenBank/DDBJ databases">
        <authorList>
            <consortium name="Pathogen Informatics"/>
        </authorList>
    </citation>
    <scope>NUCLEOTIDE SEQUENCE [LARGE SCALE GENOMIC DNA]</scope>
</reference>
<accession>A0A183EZT9</accession>
<organism evidence="3">
    <name type="scientific">Gongylonema pulchrum</name>
    <dbReference type="NCBI Taxonomy" id="637853"/>
    <lineage>
        <taxon>Eukaryota</taxon>
        <taxon>Metazoa</taxon>
        <taxon>Ecdysozoa</taxon>
        <taxon>Nematoda</taxon>
        <taxon>Chromadorea</taxon>
        <taxon>Rhabditida</taxon>
        <taxon>Spirurina</taxon>
        <taxon>Spiruromorpha</taxon>
        <taxon>Spiruroidea</taxon>
        <taxon>Gongylonematidae</taxon>
        <taxon>Gongylonema</taxon>
    </lineage>
</organism>